<feature type="transmembrane region" description="Helical" evidence="2">
    <location>
        <begin position="82"/>
        <end position="103"/>
    </location>
</feature>
<comment type="caution">
    <text evidence="3">The sequence shown here is derived from an EMBL/GenBank/DDBJ whole genome shotgun (WGS) entry which is preliminary data.</text>
</comment>
<accession>A0A5R9L2R2</accession>
<dbReference type="RefSeq" id="WP_138363796.1">
    <property type="nucleotide sequence ID" value="NZ_VCEJ01000002.1"/>
</dbReference>
<protein>
    <recommendedName>
        <fullName evidence="5">TonB C-terminal domain-containing protein</fullName>
    </recommendedName>
</protein>
<feature type="region of interest" description="Disordered" evidence="1">
    <location>
        <begin position="124"/>
        <end position="172"/>
    </location>
</feature>
<dbReference type="Proteomes" id="UP000306402">
    <property type="component" value="Unassembled WGS sequence"/>
</dbReference>
<evidence type="ECO:0000313" key="3">
    <source>
        <dbReference type="EMBL" id="TLV02585.1"/>
    </source>
</evidence>
<evidence type="ECO:0000256" key="2">
    <source>
        <dbReference type="SAM" id="Phobius"/>
    </source>
</evidence>
<evidence type="ECO:0008006" key="5">
    <source>
        <dbReference type="Google" id="ProtNLM"/>
    </source>
</evidence>
<evidence type="ECO:0000256" key="1">
    <source>
        <dbReference type="SAM" id="MobiDB-lite"/>
    </source>
</evidence>
<organism evidence="3 4">
    <name type="scientific">Dyadobacter luticola</name>
    <dbReference type="NCBI Taxonomy" id="1979387"/>
    <lineage>
        <taxon>Bacteria</taxon>
        <taxon>Pseudomonadati</taxon>
        <taxon>Bacteroidota</taxon>
        <taxon>Cytophagia</taxon>
        <taxon>Cytophagales</taxon>
        <taxon>Spirosomataceae</taxon>
        <taxon>Dyadobacter</taxon>
    </lineage>
</organism>
<keyword evidence="2" id="KW-0472">Membrane</keyword>
<feature type="region of interest" description="Disordered" evidence="1">
    <location>
        <begin position="305"/>
        <end position="329"/>
    </location>
</feature>
<reference evidence="3 4" key="1">
    <citation type="submission" date="2019-05" db="EMBL/GenBank/DDBJ databases">
        <authorList>
            <person name="Qu J.-H."/>
        </authorList>
    </citation>
    <scope>NUCLEOTIDE SEQUENCE [LARGE SCALE GENOMIC DNA]</scope>
    <source>
        <strain evidence="3 4">T17</strain>
    </source>
</reference>
<dbReference type="AlphaFoldDB" id="A0A5R9L2R2"/>
<dbReference type="EMBL" id="VCEJ01000002">
    <property type="protein sequence ID" value="TLV02585.1"/>
    <property type="molecule type" value="Genomic_DNA"/>
</dbReference>
<keyword evidence="2" id="KW-1133">Transmembrane helix</keyword>
<evidence type="ECO:0000313" key="4">
    <source>
        <dbReference type="Proteomes" id="UP000306402"/>
    </source>
</evidence>
<keyword evidence="2" id="KW-0812">Transmembrane</keyword>
<keyword evidence="4" id="KW-1185">Reference proteome</keyword>
<sequence length="329" mass="35206">MAASDQHSPVTLATFDRYENGEMSHEEQYALEKRMLEDPLVAEAYEGYLSMKAANVDPLKVGGELSDTLNARLSGKRKVIPMWYYAAAASVIMVLGASWLVFFNARETLPGFRSEIPAMTIEVDPQESVSQKAPPPTSEKILPIPAPAPEKKPARPQQLAETEAAGQTDFNETNIDIKNRELIVAAEAAPAPAISAPAAPSASATVLADKAESANPGLAKSGREGAKMAARSALANLDSAAAPSVGWEAYQAYLQKNTELKIGHAEIIVRFTVNADGTLSDVKATGNQPALSERAVRIVKDGPAWRPASLQGSRRPSPQEVTLHFHSPE</sequence>
<name>A0A5R9L2R2_9BACT</name>
<proteinExistence type="predicted"/>
<dbReference type="OrthoDB" id="1112758at2"/>
<gene>
    <name evidence="3" type="ORF">FEN17_02895</name>
</gene>
<dbReference type="SUPFAM" id="SSF74653">
    <property type="entry name" value="TolA/TonB C-terminal domain"/>
    <property type="match status" value="1"/>
</dbReference>
<feature type="compositionally biased region" description="Polar residues" evidence="1">
    <location>
        <begin position="310"/>
        <end position="320"/>
    </location>
</feature>
<dbReference type="Gene3D" id="3.30.1150.10">
    <property type="match status" value="1"/>
</dbReference>